<dbReference type="HAMAP" id="MF_00151">
    <property type="entry name" value="PPAT_bact"/>
    <property type="match status" value="1"/>
</dbReference>
<feature type="binding site" evidence="9">
    <location>
        <position position="106"/>
    </location>
    <ligand>
        <name>ATP</name>
        <dbReference type="ChEBI" id="CHEBI:30616"/>
    </ligand>
</feature>
<feature type="binding site" evidence="9">
    <location>
        <begin position="16"/>
        <end position="17"/>
    </location>
    <ligand>
        <name>ATP</name>
        <dbReference type="ChEBI" id="CHEBI:30616"/>
    </ligand>
</feature>
<evidence type="ECO:0000256" key="1">
    <source>
        <dbReference type="ARBA" id="ARBA00022490"/>
    </source>
</evidence>
<comment type="function">
    <text evidence="9">Reversibly transfers an adenylyl group from ATP to 4'-phosphopantetheine, yielding dephospho-CoA (dPCoA) and pyrophosphate.</text>
</comment>
<keyword evidence="2 9" id="KW-0808">Transferase</keyword>
<dbReference type="CDD" id="cd02163">
    <property type="entry name" value="PPAT"/>
    <property type="match status" value="1"/>
</dbReference>
<dbReference type="EC" id="2.7.7.3" evidence="9"/>
<comment type="catalytic activity">
    <reaction evidence="8 9">
        <text>(R)-4'-phosphopantetheine + ATP + H(+) = 3'-dephospho-CoA + diphosphate</text>
        <dbReference type="Rhea" id="RHEA:19801"/>
        <dbReference type="ChEBI" id="CHEBI:15378"/>
        <dbReference type="ChEBI" id="CHEBI:30616"/>
        <dbReference type="ChEBI" id="CHEBI:33019"/>
        <dbReference type="ChEBI" id="CHEBI:57328"/>
        <dbReference type="ChEBI" id="CHEBI:61723"/>
        <dbReference type="EC" id="2.7.7.3"/>
    </reaction>
</comment>
<evidence type="ECO:0000256" key="4">
    <source>
        <dbReference type="ARBA" id="ARBA00022741"/>
    </source>
</evidence>
<comment type="cofactor">
    <cofactor evidence="9">
        <name>Mg(2+)</name>
        <dbReference type="ChEBI" id="CHEBI:18420"/>
    </cofactor>
</comment>
<organism evidence="11 12">
    <name type="scientific">Candidatus Xenohaliotis californiensis</name>
    <dbReference type="NCBI Taxonomy" id="84677"/>
    <lineage>
        <taxon>Bacteria</taxon>
        <taxon>Pseudomonadati</taxon>
        <taxon>Pseudomonadota</taxon>
        <taxon>Alphaproteobacteria</taxon>
        <taxon>Rickettsiales</taxon>
        <taxon>Anaplasmataceae</taxon>
        <taxon>Candidatus Xenohaliotis</taxon>
    </lineage>
</organism>
<feature type="binding site" evidence="9">
    <location>
        <position position="95"/>
    </location>
    <ligand>
        <name>substrate</name>
    </ligand>
</feature>
<feature type="domain" description="Cytidyltransferase-like" evidence="10">
    <location>
        <begin position="12"/>
        <end position="141"/>
    </location>
</feature>
<dbReference type="InterPro" id="IPR001980">
    <property type="entry name" value="PPAT"/>
</dbReference>
<feature type="binding site" evidence="9">
    <location>
        <position position="24"/>
    </location>
    <ligand>
        <name>ATP</name>
        <dbReference type="ChEBI" id="CHEBI:30616"/>
    </ligand>
</feature>
<dbReference type="PANTHER" id="PTHR21342">
    <property type="entry name" value="PHOSPHOPANTETHEINE ADENYLYLTRANSFERASE"/>
    <property type="match status" value="1"/>
</dbReference>
<dbReference type="PANTHER" id="PTHR21342:SF1">
    <property type="entry name" value="PHOSPHOPANTETHEINE ADENYLYLTRANSFERASE"/>
    <property type="match status" value="1"/>
</dbReference>
<feature type="binding site" evidence="9">
    <location>
        <begin position="96"/>
        <end position="98"/>
    </location>
    <ligand>
        <name>ATP</name>
        <dbReference type="ChEBI" id="CHEBI:30616"/>
    </ligand>
</feature>
<keyword evidence="7 9" id="KW-0173">Coenzyme A biosynthesis</keyword>
<comment type="caution">
    <text evidence="11">The sequence shown here is derived from an EMBL/GenBank/DDBJ whole genome shotgun (WGS) entry which is preliminary data.</text>
</comment>
<dbReference type="InterPro" id="IPR004821">
    <property type="entry name" value="Cyt_trans-like"/>
</dbReference>
<proteinExistence type="inferred from homology"/>
<feature type="binding site" evidence="9">
    <location>
        <position position="48"/>
    </location>
    <ligand>
        <name>substrate</name>
    </ligand>
</feature>
<keyword evidence="3 9" id="KW-0548">Nucleotidyltransferase</keyword>
<gene>
    <name evidence="9 11" type="primary">coaD</name>
    <name evidence="11" type="ORF">CAXC1_180006</name>
</gene>
<feature type="site" description="Transition state stabilizer" evidence="9">
    <location>
        <position position="24"/>
    </location>
</feature>
<protein>
    <recommendedName>
        <fullName evidence="9">Phosphopantetheine adenylyltransferase</fullName>
        <ecNumber evidence="9">2.7.7.3</ecNumber>
    </recommendedName>
    <alternativeName>
        <fullName evidence="9">Dephospho-CoA pyrophosphorylase</fullName>
    </alternativeName>
    <alternativeName>
        <fullName evidence="9">Pantetheine-phosphate adenylyltransferase</fullName>
        <shortName evidence="9">PPAT</shortName>
    </alternativeName>
</protein>
<evidence type="ECO:0000256" key="5">
    <source>
        <dbReference type="ARBA" id="ARBA00022840"/>
    </source>
</evidence>
<comment type="pathway">
    <text evidence="9">Cofactor biosynthesis; coenzyme A biosynthesis; CoA from (R)-pantothenate: step 4/5.</text>
</comment>
<evidence type="ECO:0000259" key="10">
    <source>
        <dbReference type="Pfam" id="PF01467"/>
    </source>
</evidence>
<dbReference type="Proteomes" id="UP001314181">
    <property type="component" value="Unassembled WGS sequence"/>
</dbReference>
<evidence type="ECO:0000313" key="11">
    <source>
        <dbReference type="EMBL" id="CAK8162498.1"/>
    </source>
</evidence>
<keyword evidence="6 9" id="KW-0460">Magnesium</keyword>
<feature type="binding site" evidence="9">
    <location>
        <begin position="131"/>
        <end position="137"/>
    </location>
    <ligand>
        <name>ATP</name>
        <dbReference type="ChEBI" id="CHEBI:30616"/>
    </ligand>
</feature>
<name>A0ABM9N7C2_9RICK</name>
<dbReference type="Pfam" id="PF01467">
    <property type="entry name" value="CTP_transf_like"/>
    <property type="match status" value="1"/>
</dbReference>
<evidence type="ECO:0000313" key="12">
    <source>
        <dbReference type="Proteomes" id="UP001314181"/>
    </source>
</evidence>
<evidence type="ECO:0000256" key="8">
    <source>
        <dbReference type="ARBA" id="ARBA00029346"/>
    </source>
</evidence>
<dbReference type="NCBIfam" id="TIGR00125">
    <property type="entry name" value="cyt_tran_rel"/>
    <property type="match status" value="1"/>
</dbReference>
<sequence>MLGFVLSASVVVFPGSFDPMTMGHVLVVKRALRIFSKVVVAVAINTNKETMFSIEERLLIVHNALKNMDNMISIESFGGLLSDYMRRNKRCVVIRGVRDANDFGYELQMSVINSELNDDLETVFIPTSLNHQYISSTFVKRIAAMGGDISKFVPYGVDVKIKKAFSAKKN</sequence>
<dbReference type="SUPFAM" id="SSF52374">
    <property type="entry name" value="Nucleotidylyl transferase"/>
    <property type="match status" value="1"/>
</dbReference>
<feature type="binding site" evidence="9">
    <location>
        <position position="16"/>
    </location>
    <ligand>
        <name>substrate</name>
    </ligand>
</feature>
<keyword evidence="4 9" id="KW-0547">Nucleotide-binding</keyword>
<comment type="subunit">
    <text evidence="9">Homohexamer.</text>
</comment>
<dbReference type="InterPro" id="IPR014729">
    <property type="entry name" value="Rossmann-like_a/b/a_fold"/>
</dbReference>
<evidence type="ECO:0000256" key="9">
    <source>
        <dbReference type="HAMAP-Rule" id="MF_00151"/>
    </source>
</evidence>
<evidence type="ECO:0000256" key="3">
    <source>
        <dbReference type="ARBA" id="ARBA00022695"/>
    </source>
</evidence>
<dbReference type="Gene3D" id="3.40.50.620">
    <property type="entry name" value="HUPs"/>
    <property type="match status" value="1"/>
</dbReference>
<evidence type="ECO:0000256" key="7">
    <source>
        <dbReference type="ARBA" id="ARBA00022993"/>
    </source>
</evidence>
<dbReference type="PRINTS" id="PR01020">
    <property type="entry name" value="LPSBIOSNTHSS"/>
</dbReference>
<comment type="subcellular location">
    <subcellularLocation>
        <location evidence="9">Cytoplasm</location>
    </subcellularLocation>
</comment>
<keyword evidence="5 9" id="KW-0067">ATP-binding</keyword>
<dbReference type="EMBL" id="CAWVOK010000009">
    <property type="protein sequence ID" value="CAK8162498.1"/>
    <property type="molecule type" value="Genomic_DNA"/>
</dbReference>
<dbReference type="NCBIfam" id="TIGR01510">
    <property type="entry name" value="coaD_prev_kdtB"/>
    <property type="match status" value="1"/>
</dbReference>
<keyword evidence="12" id="KW-1185">Reference proteome</keyword>
<evidence type="ECO:0000256" key="2">
    <source>
        <dbReference type="ARBA" id="ARBA00022679"/>
    </source>
</evidence>
<reference evidence="11 12" key="1">
    <citation type="submission" date="2024-01" db="EMBL/GenBank/DDBJ databases">
        <authorList>
            <person name="Kunselman E."/>
        </authorList>
    </citation>
    <scope>NUCLEOTIDE SEQUENCE [LARGE SCALE GENOMIC DNA]</scope>
    <source>
        <strain evidence="11">2 abalone samples</strain>
    </source>
</reference>
<feature type="binding site" evidence="9">
    <location>
        <position position="81"/>
    </location>
    <ligand>
        <name>substrate</name>
    </ligand>
</feature>
<dbReference type="GO" id="GO:0004595">
    <property type="term" value="F:pantetheine-phosphate adenylyltransferase activity"/>
    <property type="evidence" value="ECO:0007669"/>
    <property type="project" value="UniProtKB-EC"/>
</dbReference>
<evidence type="ECO:0000256" key="6">
    <source>
        <dbReference type="ARBA" id="ARBA00022842"/>
    </source>
</evidence>
<accession>A0ABM9N7C2</accession>
<comment type="similarity">
    <text evidence="9">Belongs to the bacterial CoaD family.</text>
</comment>
<keyword evidence="1 9" id="KW-0963">Cytoplasm</keyword>